<sequence>MGVFSRYHRFREAGEEANVNNVQMFGEPALSLFTTTKVFTLHHHIDITDEQGSIVYQADTKFPSIHDKTDIRDAEGRHVAHIERKLMTLHERHNVTMADGKKFEMSNELFHLVKDITNIEGLDWQLRGNIAGLNFELYDGQDRVIAVIGQKMLSMHDKYCIDLYQPEFQDITIAILVTLQHMIKDRAAAAAASSSGSYSSGN</sequence>
<comment type="caution">
    <text evidence="1">The sequence shown here is derived from an EMBL/GenBank/DDBJ whole genome shotgun (WGS) entry which is preliminary data.</text>
</comment>
<reference evidence="1" key="1">
    <citation type="submission" date="2017-04" db="EMBL/GenBank/DDBJ databases">
        <authorList>
            <person name="Varghese N."/>
            <person name="Submissions S."/>
        </authorList>
    </citation>
    <scope>NUCLEOTIDE SEQUENCE</scope>
    <source>
        <strain evidence="1">WTE2008</strain>
    </source>
</reference>
<evidence type="ECO:0000313" key="2">
    <source>
        <dbReference type="Proteomes" id="UP000192328"/>
    </source>
</evidence>
<accession>A0AC61PI68</accession>
<dbReference type="Proteomes" id="UP000192328">
    <property type="component" value="Unassembled WGS sequence"/>
</dbReference>
<proteinExistence type="predicted"/>
<protein>
    <submittedName>
        <fullName evidence="1">Uncharacterized protein YxjI</fullName>
    </submittedName>
</protein>
<dbReference type="EMBL" id="FWXZ01000001">
    <property type="protein sequence ID" value="SMC38128.1"/>
    <property type="molecule type" value="Genomic_DNA"/>
</dbReference>
<keyword evidence="2" id="KW-1185">Reference proteome</keyword>
<name>A0AC61PI68_9FIRM</name>
<gene>
    <name evidence="1" type="ORF">SAMN06297397_0441</name>
</gene>
<evidence type="ECO:0000313" key="1">
    <source>
        <dbReference type="EMBL" id="SMC38128.1"/>
    </source>
</evidence>
<organism evidence="1 2">
    <name type="scientific">Aristaeella lactis</name>
    <dbReference type="NCBI Taxonomy" id="3046383"/>
    <lineage>
        <taxon>Bacteria</taxon>
        <taxon>Bacillati</taxon>
        <taxon>Bacillota</taxon>
        <taxon>Clostridia</taxon>
        <taxon>Eubacteriales</taxon>
        <taxon>Aristaeellaceae</taxon>
        <taxon>Aristaeella</taxon>
    </lineage>
</organism>